<feature type="signal peptide" evidence="2">
    <location>
        <begin position="1"/>
        <end position="27"/>
    </location>
</feature>
<feature type="chain" id="PRO_5002193753" description="Lipoprotein" evidence="2">
    <location>
        <begin position="28"/>
        <end position="845"/>
    </location>
</feature>
<dbReference type="KEGG" id="ude:JM47_01920"/>
<organism evidence="3 4">
    <name type="scientific">Ureaplasma diversum</name>
    <dbReference type="NCBI Taxonomy" id="42094"/>
    <lineage>
        <taxon>Bacteria</taxon>
        <taxon>Bacillati</taxon>
        <taxon>Mycoplasmatota</taxon>
        <taxon>Mycoplasmoidales</taxon>
        <taxon>Mycoplasmoidaceae</taxon>
        <taxon>Ureaplasma</taxon>
    </lineage>
</organism>
<evidence type="ECO:0000256" key="2">
    <source>
        <dbReference type="SAM" id="SignalP"/>
    </source>
</evidence>
<name>A0A0C5RPL7_9BACT</name>
<dbReference type="RefSeq" id="WP_208895268.1">
    <property type="nucleotide sequence ID" value="NZ_CP009770.1"/>
</dbReference>
<dbReference type="Proteomes" id="UP000032261">
    <property type="component" value="Chromosome"/>
</dbReference>
<protein>
    <recommendedName>
        <fullName evidence="5">Lipoprotein</fullName>
    </recommendedName>
</protein>
<dbReference type="HOGENOM" id="CLU_337048_0_0_14"/>
<gene>
    <name evidence="3" type="ORF">JM47_01920</name>
</gene>
<evidence type="ECO:0000256" key="1">
    <source>
        <dbReference type="SAM" id="MobiDB-lite"/>
    </source>
</evidence>
<feature type="compositionally biased region" description="Low complexity" evidence="1">
    <location>
        <begin position="29"/>
        <end position="48"/>
    </location>
</feature>
<dbReference type="AlphaFoldDB" id="A0A0C5RPL7"/>
<accession>A0A0C5RPL7</accession>
<dbReference type="PATRIC" id="fig|42094.4.peg.373"/>
<evidence type="ECO:0000313" key="4">
    <source>
        <dbReference type="Proteomes" id="UP000032261"/>
    </source>
</evidence>
<dbReference type="EMBL" id="CP009770">
    <property type="protein sequence ID" value="AJQ45349.1"/>
    <property type="molecule type" value="Genomic_DNA"/>
</dbReference>
<proteinExistence type="predicted"/>
<evidence type="ECO:0000313" key="3">
    <source>
        <dbReference type="EMBL" id="AJQ45349.1"/>
    </source>
</evidence>
<dbReference type="PROSITE" id="PS51257">
    <property type="entry name" value="PROKAR_LIPOPROTEIN"/>
    <property type="match status" value="1"/>
</dbReference>
<feature type="region of interest" description="Disordered" evidence="1">
    <location>
        <begin position="28"/>
        <end position="48"/>
    </location>
</feature>
<sequence>MKLKSKAILVFSSLSLVAITTSLIASCAPNTNSKPKNPNQPNLSNNKNKLVQKNQPQKLVQEPINSQVVESELKTNSDQKYTLNLQVNKAYANYYVSVSLLKEMNTSNQTAFVSNKAQVNDQGIVSVLFSDLEPKTKYLIKDVSIYNNESDNSPIKVESNKNNQVLETKAVESNSAPSLSTTPMISSELFNDGIVYKDLSNQLVYKKNVGSEFNLKEMTLTVNDVTNSRIYQIFGVVRDNVASFKLSNLQSGKFVVKKLQSKEQDKQVDIKEIEFEYIAKPETPFTINKGKTTLEIKVPQAKQNDYYYAIFKGDDNQEYKVLSQTQENKANYFDVGVLSKISKDQQYHLERVESNEINTPTKTRRVVIQNNGLRPGYKTQFSKLISKAQLNGNNLELETNNPVLDYLLSPIGIEQPNNKIIKRYLVAEFNDDLFAPKTIIGKYENNKFVFDTSELPTNHHWTLKKFFVKEVDLVDKNNNKDTFQNLDIKLNDQVNITKYDESKPIDEELQTKLKTVEINTKEDKSKTIKFYDPKLVGKKVKLHLKVDGESVETIKLEAVVDNGLVATFDVGKEQQLQENKKYIIDKITSEDEQIEFETSNLSNVEKYFYKNKYLINVKTTAFEGEHYNDVKIALENLTEYLSDDDKKHLFFVFEYQGKAQPHINASNHLTGDKKLDAKEHEKIEKEVPLKDLSKAISNEAIVNLNIPFNRHFKLKRVELKLPNRTILLFKNDNEVFNLWNSYGIKGLNINKENTHIQIDLVSDKPKKHININYSIYFKLKNNQIKIFNDNIPMDFDAKANIVNRRIPLSNLGFDISGATVLAAALNDDFHEKFDILGKEIVLSKN</sequence>
<keyword evidence="2" id="KW-0732">Signal</keyword>
<evidence type="ECO:0008006" key="5">
    <source>
        <dbReference type="Google" id="ProtNLM"/>
    </source>
</evidence>
<reference evidence="3 4" key="1">
    <citation type="journal article" date="2015" name="Genome Announc.">
        <title>Genome Sequence of Ureaplasma diversum Strain ATCC 49782.</title>
        <authorList>
            <person name="Marques L.M."/>
            <person name="Guimaraes A.M."/>
            <person name="Martins H.B."/>
            <person name="Rezende I.S."/>
            <person name="Barbosa M.S."/>
            <person name="Campos G.B."/>
            <person name="do Nascimento N.C."/>
            <person name="Dos Santos A.P."/>
            <person name="Amorim A.T."/>
            <person name="Santos V.M."/>
            <person name="Messick J.B."/>
            <person name="Timenetsky J."/>
        </authorList>
    </citation>
    <scope>NUCLEOTIDE SEQUENCE [LARGE SCALE GENOMIC DNA]</scope>
    <source>
        <strain evidence="3 4">ATCC 49782</strain>
    </source>
</reference>